<dbReference type="PRINTS" id="PR00691">
    <property type="entry name" value="ADHESINB"/>
</dbReference>
<comment type="similarity">
    <text evidence="1">Belongs to the bacterial solute-binding protein 9 family.</text>
</comment>
<dbReference type="GO" id="GO:0007155">
    <property type="term" value="P:cell adhesion"/>
    <property type="evidence" value="ECO:0007669"/>
    <property type="project" value="InterPro"/>
</dbReference>
<dbReference type="PANTHER" id="PTHR42953">
    <property type="entry name" value="HIGH-AFFINITY ZINC UPTAKE SYSTEM PROTEIN ZNUA-RELATED"/>
    <property type="match status" value="1"/>
</dbReference>
<gene>
    <name evidence="6" type="ORF">SAMN05444001_108148</name>
</gene>
<dbReference type="EMBL" id="FNVS01000008">
    <property type="protein sequence ID" value="SEF87134.1"/>
    <property type="molecule type" value="Genomic_DNA"/>
</dbReference>
<accession>A0A8G2BWH7</accession>
<dbReference type="Pfam" id="PF01297">
    <property type="entry name" value="ZnuA"/>
    <property type="match status" value="1"/>
</dbReference>
<evidence type="ECO:0000256" key="1">
    <source>
        <dbReference type="ARBA" id="ARBA00011028"/>
    </source>
</evidence>
<dbReference type="Gene3D" id="3.40.50.1980">
    <property type="entry name" value="Nitrogenase molybdenum iron protein domain"/>
    <property type="match status" value="2"/>
</dbReference>
<dbReference type="GO" id="GO:0046872">
    <property type="term" value="F:metal ion binding"/>
    <property type="evidence" value="ECO:0007669"/>
    <property type="project" value="InterPro"/>
</dbReference>
<feature type="signal peptide" evidence="5">
    <location>
        <begin position="1"/>
        <end position="17"/>
    </location>
</feature>
<sequence>MKHLNIWMICLSLCLLATCTNKQQDAKMISVTIEPQRYFAERIAGDKFKVNSVVPSGQSPETYDPTPQQMIQIDKSQAYFRIGFIGFEQAWMDNIIKNNPDLKIFDLSEGMEFVRNEEEHDGHHHEGEHHHHHPGGIDPHVWSSLQGSKVIAQNTLNAFIALDKENEAYYRDNYDRLMGEINQTSESITSLLEPLKGTAFIIYHPALTYLADEFGLHQLCIEMDGKEPSPAQLKRLIETAKEHDARVVFIQQEFDQRNAELIAKEAGCKLIRINPLDYDWNKEMIHIAQSLADGKAD</sequence>
<protein>
    <submittedName>
        <fullName evidence="6">Zinc transport system substrate-binding protein</fullName>
    </submittedName>
</protein>
<dbReference type="RefSeq" id="WP_103983366.1">
    <property type="nucleotide sequence ID" value="NZ_FNVS01000008.1"/>
</dbReference>
<feature type="compositionally biased region" description="Basic and acidic residues" evidence="4">
    <location>
        <begin position="118"/>
        <end position="129"/>
    </location>
</feature>
<reference evidence="6 7" key="1">
    <citation type="submission" date="2016-10" db="EMBL/GenBank/DDBJ databases">
        <authorList>
            <person name="Varghese N."/>
            <person name="Submissions S."/>
        </authorList>
    </citation>
    <scope>NUCLEOTIDE SEQUENCE [LARGE SCALE GENOMIC DNA]</scope>
    <source>
        <strain evidence="6 7">DSM 29073</strain>
    </source>
</reference>
<evidence type="ECO:0000256" key="3">
    <source>
        <dbReference type="ARBA" id="ARBA00022729"/>
    </source>
</evidence>
<keyword evidence="3 5" id="KW-0732">Signal</keyword>
<dbReference type="InterPro" id="IPR006129">
    <property type="entry name" value="AdhesinB"/>
</dbReference>
<comment type="caution">
    <text evidence="6">The sequence shown here is derived from an EMBL/GenBank/DDBJ whole genome shotgun (WGS) entry which is preliminary data.</text>
</comment>
<evidence type="ECO:0000313" key="6">
    <source>
        <dbReference type="EMBL" id="SEF87134.1"/>
    </source>
</evidence>
<feature type="region of interest" description="Disordered" evidence="4">
    <location>
        <begin position="118"/>
        <end position="139"/>
    </location>
</feature>
<proteinExistence type="inferred from homology"/>
<dbReference type="GO" id="GO:0030001">
    <property type="term" value="P:metal ion transport"/>
    <property type="evidence" value="ECO:0007669"/>
    <property type="project" value="InterPro"/>
</dbReference>
<feature type="chain" id="PRO_5034633562" evidence="5">
    <location>
        <begin position="18"/>
        <end position="297"/>
    </location>
</feature>
<dbReference type="InterPro" id="IPR050492">
    <property type="entry name" value="Bact_metal-bind_prot9"/>
</dbReference>
<evidence type="ECO:0000256" key="4">
    <source>
        <dbReference type="SAM" id="MobiDB-lite"/>
    </source>
</evidence>
<evidence type="ECO:0000256" key="2">
    <source>
        <dbReference type="ARBA" id="ARBA00022448"/>
    </source>
</evidence>
<dbReference type="InterPro" id="IPR006127">
    <property type="entry name" value="ZnuA-like"/>
</dbReference>
<dbReference type="PANTHER" id="PTHR42953:SF3">
    <property type="entry name" value="HIGH-AFFINITY ZINC UPTAKE SYSTEM PROTEIN ZNUA"/>
    <property type="match status" value="1"/>
</dbReference>
<keyword evidence="7" id="KW-1185">Reference proteome</keyword>
<evidence type="ECO:0000313" key="7">
    <source>
        <dbReference type="Proteomes" id="UP000236725"/>
    </source>
</evidence>
<name>A0A8G2BWH7_9BACT</name>
<dbReference type="AlphaFoldDB" id="A0A8G2BWH7"/>
<organism evidence="6 7">
    <name type="scientific">Parabacteroides chinchillae</name>
    <dbReference type="NCBI Taxonomy" id="871327"/>
    <lineage>
        <taxon>Bacteria</taxon>
        <taxon>Pseudomonadati</taxon>
        <taxon>Bacteroidota</taxon>
        <taxon>Bacteroidia</taxon>
        <taxon>Bacteroidales</taxon>
        <taxon>Tannerellaceae</taxon>
        <taxon>Parabacteroides</taxon>
    </lineage>
</organism>
<dbReference type="Proteomes" id="UP000236725">
    <property type="component" value="Unassembled WGS sequence"/>
</dbReference>
<keyword evidence="2" id="KW-0813">Transport</keyword>
<dbReference type="SUPFAM" id="SSF53807">
    <property type="entry name" value="Helical backbone' metal receptor"/>
    <property type="match status" value="1"/>
</dbReference>
<evidence type="ECO:0000256" key="5">
    <source>
        <dbReference type="SAM" id="SignalP"/>
    </source>
</evidence>